<feature type="compositionally biased region" description="Low complexity" evidence="6">
    <location>
        <begin position="1"/>
        <end position="21"/>
    </location>
</feature>
<dbReference type="PANTHER" id="PTHR11514">
    <property type="entry name" value="MYC"/>
    <property type="match status" value="1"/>
</dbReference>
<dbReference type="GO" id="GO:0000976">
    <property type="term" value="F:transcription cis-regulatory region binding"/>
    <property type="evidence" value="ECO:0007669"/>
    <property type="project" value="TreeGrafter"/>
</dbReference>
<gene>
    <name evidence="8" type="primary">gb02476</name>
    <name evidence="8" type="ORF">PR202_gb02476</name>
</gene>
<evidence type="ECO:0000256" key="3">
    <source>
        <dbReference type="ARBA" id="ARBA00023163"/>
    </source>
</evidence>
<protein>
    <recommendedName>
        <fullName evidence="4">Transcription factor</fullName>
        <shortName evidence="4">bHLH transcription factor</shortName>
    </recommendedName>
    <alternativeName>
        <fullName evidence="4">Basic helix-loop-helix protein</fullName>
    </alternativeName>
</protein>
<name>A0AAV5DZD0_ELECO</name>
<sequence>MDELFGTTSSGSPSSPASFFSVDGGRPPVLAFEACDIPEQLWLGDVDHDGLVVDKRSADNDNDQSSGEPPAPAAKKRGRKPGWSSRNTDDPALSHVEAERQRREKLNRRFCDLRAAVPTVSRMDKASLLADATAYIGELRGRVEKLEAEAAQKVKAAPPAAPSPFGIQEEEEKLEVRMVGRDAAALRLTSAARHAPARLMEALRVLDLAVQHATVCRAGGVTVQDAVVDVPAGPLQDVAWLRAALIHRLQGSTCRSFFQIDY</sequence>
<proteinExistence type="inferred from homology"/>
<comment type="similarity">
    <text evidence="1">Belongs to the bHLH protein family.</text>
</comment>
<dbReference type="Gene3D" id="4.10.280.10">
    <property type="entry name" value="Helix-loop-helix DNA-binding domain"/>
    <property type="match status" value="1"/>
</dbReference>
<keyword evidence="5" id="KW-0175">Coiled coil</keyword>
<dbReference type="AlphaFoldDB" id="A0AAV5DZD0"/>
<comment type="subcellular location">
    <subcellularLocation>
        <location evidence="4">Nucleus</location>
    </subcellularLocation>
</comment>
<comment type="caution">
    <text evidence="8">The sequence shown here is derived from an EMBL/GenBank/DDBJ whole genome shotgun (WGS) entry which is preliminary data.</text>
</comment>
<feature type="region of interest" description="Disordered" evidence="6">
    <location>
        <begin position="53"/>
        <end position="101"/>
    </location>
</feature>
<evidence type="ECO:0000256" key="1">
    <source>
        <dbReference type="ARBA" id="ARBA00005510"/>
    </source>
</evidence>
<dbReference type="InterPro" id="IPR045084">
    <property type="entry name" value="AIB/MYC-like"/>
</dbReference>
<dbReference type="GO" id="GO:0005634">
    <property type="term" value="C:nucleus"/>
    <property type="evidence" value="ECO:0007669"/>
    <property type="project" value="UniProtKB-SubCell"/>
</dbReference>
<evidence type="ECO:0000256" key="6">
    <source>
        <dbReference type="SAM" id="MobiDB-lite"/>
    </source>
</evidence>
<dbReference type="PROSITE" id="PS50888">
    <property type="entry name" value="BHLH"/>
    <property type="match status" value="1"/>
</dbReference>
<feature type="domain" description="BHLH" evidence="7">
    <location>
        <begin position="90"/>
        <end position="139"/>
    </location>
</feature>
<accession>A0AAV5DZD0</accession>
<evidence type="ECO:0000256" key="4">
    <source>
        <dbReference type="RuleBase" id="RU369104"/>
    </source>
</evidence>
<dbReference type="InterPro" id="IPR011598">
    <property type="entry name" value="bHLH_dom"/>
</dbReference>
<reference evidence="8" key="1">
    <citation type="journal article" date="2018" name="DNA Res.">
        <title>Multiple hybrid de novo genome assembly of finger millet, an orphan allotetraploid crop.</title>
        <authorList>
            <person name="Hatakeyama M."/>
            <person name="Aluri S."/>
            <person name="Balachadran M.T."/>
            <person name="Sivarajan S.R."/>
            <person name="Patrignani A."/>
            <person name="Gruter S."/>
            <person name="Poveda L."/>
            <person name="Shimizu-Inatsugi R."/>
            <person name="Baeten J."/>
            <person name="Francoijs K.J."/>
            <person name="Nataraja K.N."/>
            <person name="Reddy Y.A.N."/>
            <person name="Phadnis S."/>
            <person name="Ravikumar R.L."/>
            <person name="Schlapbach R."/>
            <person name="Sreeman S.M."/>
            <person name="Shimizu K.K."/>
        </authorList>
    </citation>
    <scope>NUCLEOTIDE SEQUENCE</scope>
</reference>
<keyword evidence="9" id="KW-1185">Reference proteome</keyword>
<dbReference type="Proteomes" id="UP001054889">
    <property type="component" value="Unassembled WGS sequence"/>
</dbReference>
<dbReference type="EMBL" id="BQKI01000072">
    <property type="protein sequence ID" value="GJN15555.1"/>
    <property type="molecule type" value="Genomic_DNA"/>
</dbReference>
<evidence type="ECO:0000259" key="7">
    <source>
        <dbReference type="PROSITE" id="PS50888"/>
    </source>
</evidence>
<dbReference type="GO" id="GO:0003700">
    <property type="term" value="F:DNA-binding transcription factor activity"/>
    <property type="evidence" value="ECO:0007669"/>
    <property type="project" value="InterPro"/>
</dbReference>
<keyword evidence="3 4" id="KW-0804">Transcription</keyword>
<dbReference type="PANTHER" id="PTHR11514:SF129">
    <property type="entry name" value="TRANSCRIPTION FACTOR"/>
    <property type="match status" value="1"/>
</dbReference>
<organism evidence="8 9">
    <name type="scientific">Eleusine coracana subsp. coracana</name>
    <dbReference type="NCBI Taxonomy" id="191504"/>
    <lineage>
        <taxon>Eukaryota</taxon>
        <taxon>Viridiplantae</taxon>
        <taxon>Streptophyta</taxon>
        <taxon>Embryophyta</taxon>
        <taxon>Tracheophyta</taxon>
        <taxon>Spermatophyta</taxon>
        <taxon>Magnoliopsida</taxon>
        <taxon>Liliopsida</taxon>
        <taxon>Poales</taxon>
        <taxon>Poaceae</taxon>
        <taxon>PACMAD clade</taxon>
        <taxon>Chloridoideae</taxon>
        <taxon>Cynodonteae</taxon>
        <taxon>Eleusininae</taxon>
        <taxon>Eleusine</taxon>
    </lineage>
</organism>
<reference evidence="8" key="2">
    <citation type="submission" date="2021-12" db="EMBL/GenBank/DDBJ databases">
        <title>Resequencing data analysis of finger millet.</title>
        <authorList>
            <person name="Hatakeyama M."/>
            <person name="Aluri S."/>
            <person name="Balachadran M.T."/>
            <person name="Sivarajan S.R."/>
            <person name="Poveda L."/>
            <person name="Shimizu-Inatsugi R."/>
            <person name="Schlapbach R."/>
            <person name="Sreeman S.M."/>
            <person name="Shimizu K.K."/>
        </authorList>
    </citation>
    <scope>NUCLEOTIDE SEQUENCE</scope>
</reference>
<evidence type="ECO:0000256" key="5">
    <source>
        <dbReference type="SAM" id="Coils"/>
    </source>
</evidence>
<dbReference type="GO" id="GO:0046983">
    <property type="term" value="F:protein dimerization activity"/>
    <property type="evidence" value="ECO:0007669"/>
    <property type="project" value="InterPro"/>
</dbReference>
<keyword evidence="2 4" id="KW-0805">Transcription regulation</keyword>
<evidence type="ECO:0000313" key="8">
    <source>
        <dbReference type="EMBL" id="GJN15555.1"/>
    </source>
</evidence>
<dbReference type="SMART" id="SM00353">
    <property type="entry name" value="HLH"/>
    <property type="match status" value="1"/>
</dbReference>
<evidence type="ECO:0000256" key="2">
    <source>
        <dbReference type="ARBA" id="ARBA00023015"/>
    </source>
</evidence>
<evidence type="ECO:0000313" key="9">
    <source>
        <dbReference type="Proteomes" id="UP001054889"/>
    </source>
</evidence>
<dbReference type="Pfam" id="PF00010">
    <property type="entry name" value="HLH"/>
    <property type="match status" value="1"/>
</dbReference>
<keyword evidence="4" id="KW-0539">Nucleus</keyword>
<dbReference type="InterPro" id="IPR036638">
    <property type="entry name" value="HLH_DNA-bd_sf"/>
</dbReference>
<dbReference type="SUPFAM" id="SSF47459">
    <property type="entry name" value="HLH, helix-loop-helix DNA-binding domain"/>
    <property type="match status" value="1"/>
</dbReference>
<feature type="region of interest" description="Disordered" evidence="6">
    <location>
        <begin position="1"/>
        <end position="23"/>
    </location>
</feature>
<feature type="coiled-coil region" evidence="5">
    <location>
        <begin position="129"/>
        <end position="156"/>
    </location>
</feature>